<feature type="repeat" description="ANK" evidence="3">
    <location>
        <begin position="220"/>
        <end position="249"/>
    </location>
</feature>
<dbReference type="InterPro" id="IPR002110">
    <property type="entry name" value="Ankyrin_rpt"/>
</dbReference>
<organism evidence="4 5">
    <name type="scientific">Penicillium malachiteum</name>
    <dbReference type="NCBI Taxonomy" id="1324776"/>
    <lineage>
        <taxon>Eukaryota</taxon>
        <taxon>Fungi</taxon>
        <taxon>Dikarya</taxon>
        <taxon>Ascomycota</taxon>
        <taxon>Pezizomycotina</taxon>
        <taxon>Eurotiomycetes</taxon>
        <taxon>Eurotiomycetidae</taxon>
        <taxon>Eurotiales</taxon>
        <taxon>Aspergillaceae</taxon>
        <taxon>Penicillium</taxon>
    </lineage>
</organism>
<dbReference type="AlphaFoldDB" id="A0AAD6HXE1"/>
<keyword evidence="1" id="KW-0677">Repeat</keyword>
<dbReference type="Gene3D" id="1.25.40.20">
    <property type="entry name" value="Ankyrin repeat-containing domain"/>
    <property type="match status" value="2"/>
</dbReference>
<dbReference type="SUPFAM" id="SSF48403">
    <property type="entry name" value="Ankyrin repeat"/>
    <property type="match status" value="1"/>
</dbReference>
<evidence type="ECO:0000313" key="4">
    <source>
        <dbReference type="EMBL" id="KAJ5741110.1"/>
    </source>
</evidence>
<dbReference type="InterPro" id="IPR036770">
    <property type="entry name" value="Ankyrin_rpt-contain_sf"/>
</dbReference>
<dbReference type="PROSITE" id="PS50088">
    <property type="entry name" value="ANK_REPEAT"/>
    <property type="match status" value="1"/>
</dbReference>
<dbReference type="PANTHER" id="PTHR24198:SF165">
    <property type="entry name" value="ANKYRIN REPEAT-CONTAINING PROTEIN-RELATED"/>
    <property type="match status" value="1"/>
</dbReference>
<keyword evidence="2 3" id="KW-0040">ANK repeat</keyword>
<keyword evidence="5" id="KW-1185">Reference proteome</keyword>
<dbReference type="EMBL" id="JAQJAN010000001">
    <property type="protein sequence ID" value="KAJ5741110.1"/>
    <property type="molecule type" value="Genomic_DNA"/>
</dbReference>
<dbReference type="Pfam" id="PF12796">
    <property type="entry name" value="Ank_2"/>
    <property type="match status" value="2"/>
</dbReference>
<evidence type="ECO:0000256" key="3">
    <source>
        <dbReference type="PROSITE-ProRule" id="PRU00023"/>
    </source>
</evidence>
<evidence type="ECO:0000256" key="1">
    <source>
        <dbReference type="ARBA" id="ARBA00022737"/>
    </source>
</evidence>
<reference evidence="4" key="1">
    <citation type="journal article" date="2023" name="IMA Fungus">
        <title>Comparative genomic study of the Penicillium genus elucidates a diverse pangenome and 15 lateral gene transfer events.</title>
        <authorList>
            <person name="Petersen C."/>
            <person name="Sorensen T."/>
            <person name="Nielsen M.R."/>
            <person name="Sondergaard T.E."/>
            <person name="Sorensen J.L."/>
            <person name="Fitzpatrick D.A."/>
            <person name="Frisvad J.C."/>
            <person name="Nielsen K.L."/>
        </authorList>
    </citation>
    <scope>NUCLEOTIDE SEQUENCE</scope>
    <source>
        <strain evidence="4">IBT 17514</strain>
    </source>
</reference>
<name>A0AAD6HXE1_9EURO</name>
<proteinExistence type="predicted"/>
<dbReference type="PANTHER" id="PTHR24198">
    <property type="entry name" value="ANKYRIN REPEAT AND PROTEIN KINASE DOMAIN-CONTAINING PROTEIN"/>
    <property type="match status" value="1"/>
</dbReference>
<evidence type="ECO:0000313" key="5">
    <source>
        <dbReference type="Proteomes" id="UP001215712"/>
    </source>
</evidence>
<evidence type="ECO:0008006" key="6">
    <source>
        <dbReference type="Google" id="ProtNLM"/>
    </source>
</evidence>
<protein>
    <recommendedName>
        <fullName evidence="6">Ankyrin repeat protein</fullName>
    </recommendedName>
</protein>
<dbReference type="Proteomes" id="UP001215712">
    <property type="component" value="Unassembled WGS sequence"/>
</dbReference>
<accession>A0AAD6HXE1</accession>
<dbReference type="SMART" id="SM00248">
    <property type="entry name" value="ANK"/>
    <property type="match status" value="6"/>
</dbReference>
<evidence type="ECO:0000256" key="2">
    <source>
        <dbReference type="ARBA" id="ARBA00023043"/>
    </source>
</evidence>
<comment type="caution">
    <text evidence="4">The sequence shown here is derived from an EMBL/GenBank/DDBJ whole genome shotgun (WGS) entry which is preliminary data.</text>
</comment>
<gene>
    <name evidence="4" type="ORF">N7493_000982</name>
</gene>
<sequence length="308" mass="34739">MSDFDLLAADSIAQLRANTLSCNIEGIQATLSELRLSLDDETFQAKTIPFLHDAVEKNEVRLVDCFLKNNVSINSQLVVKATTNTAYQILEVFLNYGWNINTPINLYSPSALACSFHDSDLTKWFLAHGANPNQRSDVNTDCTPLSIAFMEASFEIIQALLKHGASLQHGQVLHYAAMRKLDDRLEVLKYLLDRNHSPNAIMYQNCGNDYYFHMYSGIGTPLHHAVANGLLDSVKLLVQYGALPRMRDPMGQTPTDWAKRNGHEHIFDFLYPLSIGSDPEDIQFTDTPGRHFRPKPLDESIMKNVRLL</sequence>
<dbReference type="PROSITE" id="PS50297">
    <property type="entry name" value="ANK_REP_REGION"/>
    <property type="match status" value="1"/>
</dbReference>
<reference evidence="4" key="2">
    <citation type="submission" date="2023-01" db="EMBL/GenBank/DDBJ databases">
        <authorList>
            <person name="Petersen C."/>
        </authorList>
    </citation>
    <scope>NUCLEOTIDE SEQUENCE</scope>
    <source>
        <strain evidence="4">IBT 17514</strain>
    </source>
</reference>